<keyword evidence="2" id="KW-1185">Reference proteome</keyword>
<feature type="chain" id="PRO_5028264458" description="Vasotab-like" evidence="1">
    <location>
        <begin position="19"/>
        <end position="81"/>
    </location>
</feature>
<gene>
    <name evidence="3" type="primary">LOC108075378</name>
</gene>
<dbReference type="Proteomes" id="UP001652661">
    <property type="component" value="Chromosome 3R"/>
</dbReference>
<protein>
    <recommendedName>
        <fullName evidence="4">Vasotab-like</fullName>
    </recommendedName>
</protein>
<dbReference type="OrthoDB" id="126772at2759"/>
<dbReference type="SUPFAM" id="SSF100895">
    <property type="entry name" value="Kazal-type serine protease inhibitors"/>
    <property type="match status" value="1"/>
</dbReference>
<dbReference type="RefSeq" id="XP_017023278.1">
    <property type="nucleotide sequence ID" value="XM_017167789.3"/>
</dbReference>
<evidence type="ECO:0008006" key="4">
    <source>
        <dbReference type="Google" id="ProtNLM"/>
    </source>
</evidence>
<feature type="signal peptide" evidence="1">
    <location>
        <begin position="1"/>
        <end position="18"/>
    </location>
</feature>
<organism evidence="2 3">
    <name type="scientific">Drosophila kikkawai</name>
    <name type="common">Fruit fly</name>
    <dbReference type="NCBI Taxonomy" id="30033"/>
    <lineage>
        <taxon>Eukaryota</taxon>
        <taxon>Metazoa</taxon>
        <taxon>Ecdysozoa</taxon>
        <taxon>Arthropoda</taxon>
        <taxon>Hexapoda</taxon>
        <taxon>Insecta</taxon>
        <taxon>Pterygota</taxon>
        <taxon>Neoptera</taxon>
        <taxon>Endopterygota</taxon>
        <taxon>Diptera</taxon>
        <taxon>Brachycera</taxon>
        <taxon>Muscomorpha</taxon>
        <taxon>Ephydroidea</taxon>
        <taxon>Drosophilidae</taxon>
        <taxon>Drosophila</taxon>
        <taxon>Sophophora</taxon>
    </lineage>
</organism>
<accession>A0A6P4ILA2</accession>
<dbReference type="AlphaFoldDB" id="A0A6P4ILA2"/>
<proteinExistence type="predicted"/>
<reference evidence="3" key="1">
    <citation type="submission" date="2025-08" db="UniProtKB">
        <authorList>
            <consortium name="RefSeq"/>
        </authorList>
    </citation>
    <scope>IDENTIFICATION</scope>
    <source>
        <strain evidence="3">14028-0561.14</strain>
        <tissue evidence="3">Whole fly</tissue>
    </source>
</reference>
<sequence>MKLFILAVLIAYLGVTESQNCTTTCRPGVEFLCGKTLRNGRMIYCTYRNPCEMDLHACRKREEWTKHLTGRCPRDSDECRL</sequence>
<evidence type="ECO:0000256" key="1">
    <source>
        <dbReference type="SAM" id="SignalP"/>
    </source>
</evidence>
<dbReference type="Gene3D" id="3.30.60.30">
    <property type="match status" value="1"/>
</dbReference>
<dbReference type="InterPro" id="IPR036058">
    <property type="entry name" value="Kazal_dom_sf"/>
</dbReference>
<evidence type="ECO:0000313" key="3">
    <source>
        <dbReference type="RefSeq" id="XP_017023278.1"/>
    </source>
</evidence>
<name>A0A6P4ILA2_DROKI</name>
<evidence type="ECO:0000313" key="2">
    <source>
        <dbReference type="Proteomes" id="UP001652661"/>
    </source>
</evidence>
<dbReference type="GeneID" id="108075378"/>
<keyword evidence="1" id="KW-0732">Signal</keyword>